<comment type="caution">
    <text evidence="1">The sequence shown here is derived from an EMBL/GenBank/DDBJ whole genome shotgun (WGS) entry which is preliminary data.</text>
</comment>
<protein>
    <submittedName>
        <fullName evidence="1">Uncharacterized protein</fullName>
    </submittedName>
</protein>
<sequence length="120" mass="13865">MVIVEAPFQNRLERLIRDYGNYPVDLLVASIRKIEKRLGYDKCKEAVDACLAGDLEKAAQISLLYYDKAYQSQLDNRFGEKLAAMPRVAFCTGSPLLAVEQLRVIEQKNEEYYNEKRDQQ</sequence>
<dbReference type="EMBL" id="VSSQ01007974">
    <property type="protein sequence ID" value="MPM37512.1"/>
    <property type="molecule type" value="Genomic_DNA"/>
</dbReference>
<reference evidence="1" key="1">
    <citation type="submission" date="2019-08" db="EMBL/GenBank/DDBJ databases">
        <authorList>
            <person name="Kucharzyk K."/>
            <person name="Murdoch R.W."/>
            <person name="Higgins S."/>
            <person name="Loffler F."/>
        </authorList>
    </citation>
    <scope>NUCLEOTIDE SEQUENCE</scope>
</reference>
<name>A0A644Z9K6_9ZZZZ</name>
<organism evidence="1">
    <name type="scientific">bioreactor metagenome</name>
    <dbReference type="NCBI Taxonomy" id="1076179"/>
    <lineage>
        <taxon>unclassified sequences</taxon>
        <taxon>metagenomes</taxon>
        <taxon>ecological metagenomes</taxon>
    </lineage>
</organism>
<dbReference type="AlphaFoldDB" id="A0A644Z9K6"/>
<gene>
    <name evidence="1" type="ORF">SDC9_84130</name>
</gene>
<accession>A0A644Z9K6</accession>
<proteinExistence type="predicted"/>
<evidence type="ECO:0000313" key="1">
    <source>
        <dbReference type="EMBL" id="MPM37512.1"/>
    </source>
</evidence>